<evidence type="ECO:0000256" key="5">
    <source>
        <dbReference type="ARBA" id="ARBA00023237"/>
    </source>
</evidence>
<gene>
    <name evidence="7" type="ORF">FVB32_10225</name>
</gene>
<protein>
    <submittedName>
        <fullName evidence="7">RagB/SusD family nutrient uptake outer membrane protein</fullName>
    </submittedName>
</protein>
<dbReference type="Proteomes" id="UP000321456">
    <property type="component" value="Unassembled WGS sequence"/>
</dbReference>
<evidence type="ECO:0000256" key="1">
    <source>
        <dbReference type="ARBA" id="ARBA00004442"/>
    </source>
</evidence>
<dbReference type="EMBL" id="VRUR01000002">
    <property type="protein sequence ID" value="TXN34964.1"/>
    <property type="molecule type" value="Genomic_DNA"/>
</dbReference>
<reference evidence="7 8" key="1">
    <citation type="submission" date="2019-08" db="EMBL/GenBank/DDBJ databases">
        <title>Professor.</title>
        <authorList>
            <person name="Park J.S."/>
        </authorList>
    </citation>
    <scope>NUCLEOTIDE SEQUENCE [LARGE SCALE GENOMIC DNA]</scope>
    <source>
        <strain evidence="7 8">176CP5-101</strain>
    </source>
</reference>
<organism evidence="7 8">
    <name type="scientific">Flagellimonas hymeniacidonis</name>
    <dbReference type="NCBI Taxonomy" id="2603628"/>
    <lineage>
        <taxon>Bacteria</taxon>
        <taxon>Pseudomonadati</taxon>
        <taxon>Bacteroidota</taxon>
        <taxon>Flavobacteriia</taxon>
        <taxon>Flavobacteriales</taxon>
        <taxon>Flavobacteriaceae</taxon>
        <taxon>Flagellimonas</taxon>
    </lineage>
</organism>
<dbReference type="InterPro" id="IPR012944">
    <property type="entry name" value="SusD_RagB_dom"/>
</dbReference>
<dbReference type="InterPro" id="IPR011990">
    <property type="entry name" value="TPR-like_helical_dom_sf"/>
</dbReference>
<evidence type="ECO:0000313" key="7">
    <source>
        <dbReference type="EMBL" id="TXN34964.1"/>
    </source>
</evidence>
<comment type="subcellular location">
    <subcellularLocation>
        <location evidence="1">Cell outer membrane</location>
    </subcellularLocation>
</comment>
<dbReference type="SUPFAM" id="SSF48452">
    <property type="entry name" value="TPR-like"/>
    <property type="match status" value="1"/>
</dbReference>
<evidence type="ECO:0000256" key="2">
    <source>
        <dbReference type="ARBA" id="ARBA00006275"/>
    </source>
</evidence>
<keyword evidence="5" id="KW-0998">Cell outer membrane</keyword>
<comment type="caution">
    <text evidence="7">The sequence shown here is derived from an EMBL/GenBank/DDBJ whole genome shotgun (WGS) entry which is preliminary data.</text>
</comment>
<evidence type="ECO:0000256" key="3">
    <source>
        <dbReference type="ARBA" id="ARBA00022729"/>
    </source>
</evidence>
<comment type="similarity">
    <text evidence="2">Belongs to the SusD family.</text>
</comment>
<dbReference type="GO" id="GO:0009279">
    <property type="term" value="C:cell outer membrane"/>
    <property type="evidence" value="ECO:0007669"/>
    <property type="project" value="UniProtKB-SubCell"/>
</dbReference>
<accession>A0A5C8V0G2</accession>
<evidence type="ECO:0000313" key="8">
    <source>
        <dbReference type="Proteomes" id="UP000321456"/>
    </source>
</evidence>
<evidence type="ECO:0000259" key="6">
    <source>
        <dbReference type="Pfam" id="PF07980"/>
    </source>
</evidence>
<name>A0A5C8V0G2_9FLAO</name>
<feature type="domain" description="RagB/SusD" evidence="6">
    <location>
        <begin position="49"/>
        <end position="176"/>
    </location>
</feature>
<keyword evidence="3" id="KW-0732">Signal</keyword>
<sequence length="178" mass="20739">MEPGDVRSLFFVEDLYVQFGPQYNEFPHIGYVKEGVFSVKGLSVPKSFLTRAECRARRGDIAGAMADLEMVRVNRFYTDMYRPLPIPANEKAAVEEIIDERRREFPYSLRWIDIRRLNNDPLTDPIIITRDFYEVANSIVNRDVITTYTLEPSDRRYARPIFDAVITNSQGQTEQNTY</sequence>
<dbReference type="Pfam" id="PF07980">
    <property type="entry name" value="SusD_RagB"/>
    <property type="match status" value="1"/>
</dbReference>
<keyword evidence="4" id="KW-0472">Membrane</keyword>
<dbReference type="Gene3D" id="1.25.40.390">
    <property type="match status" value="1"/>
</dbReference>
<proteinExistence type="inferred from homology"/>
<keyword evidence="8" id="KW-1185">Reference proteome</keyword>
<evidence type="ECO:0000256" key="4">
    <source>
        <dbReference type="ARBA" id="ARBA00023136"/>
    </source>
</evidence>
<dbReference type="AlphaFoldDB" id="A0A5C8V0G2"/>